<dbReference type="Proteomes" id="UP001158576">
    <property type="component" value="Chromosome XSR"/>
</dbReference>
<feature type="domain" description="NTF2" evidence="2">
    <location>
        <begin position="9"/>
        <end position="77"/>
    </location>
</feature>
<protein>
    <submittedName>
        <fullName evidence="3">Oidioi.mRNA.OKI2018_I69.XSR.g16125.t1.cds</fullName>
    </submittedName>
</protein>
<organism evidence="3 4">
    <name type="scientific">Oikopleura dioica</name>
    <name type="common">Tunicate</name>
    <dbReference type="NCBI Taxonomy" id="34765"/>
    <lineage>
        <taxon>Eukaryota</taxon>
        <taxon>Metazoa</taxon>
        <taxon>Chordata</taxon>
        <taxon>Tunicata</taxon>
        <taxon>Appendicularia</taxon>
        <taxon>Copelata</taxon>
        <taxon>Oikopleuridae</taxon>
        <taxon>Oikopleura</taxon>
    </lineage>
</organism>
<evidence type="ECO:0000313" key="3">
    <source>
        <dbReference type="EMBL" id="CAG5098959.1"/>
    </source>
</evidence>
<evidence type="ECO:0000259" key="2">
    <source>
        <dbReference type="PROSITE" id="PS50177"/>
    </source>
</evidence>
<dbReference type="Pfam" id="PF02136">
    <property type="entry name" value="NTF2"/>
    <property type="match status" value="1"/>
</dbReference>
<keyword evidence="1" id="KW-0472">Membrane</keyword>
<dbReference type="InterPro" id="IPR045875">
    <property type="entry name" value="NTF2"/>
</dbReference>
<feature type="transmembrane region" description="Helical" evidence="1">
    <location>
        <begin position="103"/>
        <end position="129"/>
    </location>
</feature>
<name>A0ABN7SK60_OIKDI</name>
<sequence>MAEPEFMQMGKAFVGFYYPEFSKDRSANGQLASVYTDQSCLTFEGAQFQGKAPILEKLSSLPFKQVVHQVTTIDAQPIIGVDDNKLRMSAYDPVENQAAELDLLYMTYGISTAAVLGIAFTGTIGTFGLTAGRMKLLPRVILSPTLGITSAMGISSFMFDRRIKQDIASGKFLVEFPECTVKYITLINYDQTLSEEQKRKKIDDFIISIQEHMEDRKIEEQFPITDAIQNELDLKKDS</sequence>
<dbReference type="PROSITE" id="PS50177">
    <property type="entry name" value="NTF2_DOMAIN"/>
    <property type="match status" value="1"/>
</dbReference>
<proteinExistence type="predicted"/>
<keyword evidence="4" id="KW-1185">Reference proteome</keyword>
<keyword evidence="1" id="KW-0812">Transmembrane</keyword>
<dbReference type="SUPFAM" id="SSF54427">
    <property type="entry name" value="NTF2-like"/>
    <property type="match status" value="1"/>
</dbReference>
<accession>A0ABN7SK60</accession>
<dbReference type="InterPro" id="IPR002075">
    <property type="entry name" value="NTF2_dom"/>
</dbReference>
<dbReference type="InterPro" id="IPR032710">
    <property type="entry name" value="NTF2-like_dom_sf"/>
</dbReference>
<reference evidence="3 4" key="1">
    <citation type="submission" date="2021-04" db="EMBL/GenBank/DDBJ databases">
        <authorList>
            <person name="Bliznina A."/>
        </authorList>
    </citation>
    <scope>NUCLEOTIDE SEQUENCE [LARGE SCALE GENOMIC DNA]</scope>
</reference>
<dbReference type="Gene3D" id="3.10.450.50">
    <property type="match status" value="1"/>
</dbReference>
<keyword evidence="1" id="KW-1133">Transmembrane helix</keyword>
<dbReference type="InterPro" id="IPR018222">
    <property type="entry name" value="Nuclear_transport_factor_2_euk"/>
</dbReference>
<dbReference type="PANTHER" id="PTHR12612">
    <property type="entry name" value="NUCLEAR TRANSPORT FACTOR 2"/>
    <property type="match status" value="1"/>
</dbReference>
<gene>
    <name evidence="3" type="ORF">OKIOD_LOCUS7683</name>
</gene>
<evidence type="ECO:0000313" key="4">
    <source>
        <dbReference type="Proteomes" id="UP001158576"/>
    </source>
</evidence>
<feature type="transmembrane region" description="Helical" evidence="1">
    <location>
        <begin position="141"/>
        <end position="159"/>
    </location>
</feature>
<dbReference type="EMBL" id="OU015569">
    <property type="protein sequence ID" value="CAG5098959.1"/>
    <property type="molecule type" value="Genomic_DNA"/>
</dbReference>
<evidence type="ECO:0000256" key="1">
    <source>
        <dbReference type="SAM" id="Phobius"/>
    </source>
</evidence>